<proteinExistence type="predicted"/>
<evidence type="ECO:0000313" key="1">
    <source>
        <dbReference type="EMBL" id="KAK0494274.1"/>
    </source>
</evidence>
<organism evidence="1 2">
    <name type="scientific">Armillaria luteobubalina</name>
    <dbReference type="NCBI Taxonomy" id="153913"/>
    <lineage>
        <taxon>Eukaryota</taxon>
        <taxon>Fungi</taxon>
        <taxon>Dikarya</taxon>
        <taxon>Basidiomycota</taxon>
        <taxon>Agaricomycotina</taxon>
        <taxon>Agaricomycetes</taxon>
        <taxon>Agaricomycetidae</taxon>
        <taxon>Agaricales</taxon>
        <taxon>Marasmiineae</taxon>
        <taxon>Physalacriaceae</taxon>
        <taxon>Armillaria</taxon>
    </lineage>
</organism>
<reference evidence="1" key="1">
    <citation type="submission" date="2023-06" db="EMBL/GenBank/DDBJ databases">
        <authorList>
            <consortium name="Lawrence Berkeley National Laboratory"/>
            <person name="Ahrendt S."/>
            <person name="Sahu N."/>
            <person name="Indic B."/>
            <person name="Wong-Bajracharya J."/>
            <person name="Merenyi Z."/>
            <person name="Ke H.-M."/>
            <person name="Monk M."/>
            <person name="Kocsube S."/>
            <person name="Drula E."/>
            <person name="Lipzen A."/>
            <person name="Balint B."/>
            <person name="Henrissat B."/>
            <person name="Andreopoulos B."/>
            <person name="Martin F.M."/>
            <person name="Harder C.B."/>
            <person name="Rigling D."/>
            <person name="Ford K.L."/>
            <person name="Foster G.D."/>
            <person name="Pangilinan J."/>
            <person name="Papanicolaou A."/>
            <person name="Barry K."/>
            <person name="LaButti K."/>
            <person name="Viragh M."/>
            <person name="Koriabine M."/>
            <person name="Yan M."/>
            <person name="Riley R."/>
            <person name="Champramary S."/>
            <person name="Plett K.L."/>
            <person name="Tsai I.J."/>
            <person name="Slot J."/>
            <person name="Sipos G."/>
            <person name="Plett J."/>
            <person name="Nagy L.G."/>
            <person name="Grigoriev I.V."/>
        </authorList>
    </citation>
    <scope>NUCLEOTIDE SEQUENCE</scope>
    <source>
        <strain evidence="1">HWK02</strain>
    </source>
</reference>
<protein>
    <submittedName>
        <fullName evidence="1">Uncharacterized protein</fullName>
    </submittedName>
</protein>
<keyword evidence="2" id="KW-1185">Reference proteome</keyword>
<name>A0AA39Q1W3_9AGAR</name>
<dbReference type="AlphaFoldDB" id="A0AA39Q1W3"/>
<accession>A0AA39Q1W3</accession>
<dbReference type="Proteomes" id="UP001175228">
    <property type="component" value="Unassembled WGS sequence"/>
</dbReference>
<dbReference type="EMBL" id="JAUEPU010000021">
    <property type="protein sequence ID" value="KAK0494274.1"/>
    <property type="molecule type" value="Genomic_DNA"/>
</dbReference>
<comment type="caution">
    <text evidence="1">The sequence shown here is derived from an EMBL/GenBank/DDBJ whole genome shotgun (WGS) entry which is preliminary data.</text>
</comment>
<gene>
    <name evidence="1" type="ORF">EDD18DRAFT_1107304</name>
</gene>
<evidence type="ECO:0000313" key="2">
    <source>
        <dbReference type="Proteomes" id="UP001175228"/>
    </source>
</evidence>
<sequence length="204" mass="23214">MPSSSITTTPISYFTVFIDTDSFGNNEWHVSAWEVRKWDSLTEWTHWLLIDTYSGSTIQLNVDATKIGHQRDGYLTLLTTLVLKVGRICCYGGNSGILLRRQCRERDRSVDPVVRSRGTRVVDDVEESANIALKVINAFQRPCKCPSTRLHRHRFAHIRRCGGRRPCREREEGVVLLCMRLESKTPFRRKGGHDRCGQHGGGTG</sequence>